<dbReference type="Proteomes" id="UP000218767">
    <property type="component" value="Unassembled WGS sequence"/>
</dbReference>
<dbReference type="GO" id="GO:0006457">
    <property type="term" value="P:protein folding"/>
    <property type="evidence" value="ECO:0007669"/>
    <property type="project" value="UniProtKB-UniRule"/>
</dbReference>
<reference evidence="7" key="1">
    <citation type="submission" date="2017-08" db="EMBL/GenBank/DDBJ databases">
        <title>A dynamic microbial community with high functional redundancy inhabits the cold, oxic subseafloor aquifer.</title>
        <authorList>
            <person name="Tully B.J."/>
            <person name="Wheat C.G."/>
            <person name="Glazer B.T."/>
            <person name="Huber J.A."/>
        </authorList>
    </citation>
    <scope>NUCLEOTIDE SEQUENCE [LARGE SCALE GENOMIC DNA]</scope>
</reference>
<dbReference type="NCBIfam" id="TIGR00714">
    <property type="entry name" value="hscB"/>
    <property type="match status" value="1"/>
</dbReference>
<dbReference type="GO" id="GO:0001671">
    <property type="term" value="F:ATPase activator activity"/>
    <property type="evidence" value="ECO:0007669"/>
    <property type="project" value="InterPro"/>
</dbReference>
<dbReference type="HAMAP" id="MF_00682">
    <property type="entry name" value="HscB"/>
    <property type="match status" value="1"/>
</dbReference>
<dbReference type="GO" id="GO:0051087">
    <property type="term" value="F:protein-folding chaperone binding"/>
    <property type="evidence" value="ECO:0007669"/>
    <property type="project" value="InterPro"/>
</dbReference>
<evidence type="ECO:0000313" key="6">
    <source>
        <dbReference type="EMBL" id="PCI81423.1"/>
    </source>
</evidence>
<proteinExistence type="inferred from homology"/>
<dbReference type="GO" id="GO:0051259">
    <property type="term" value="P:protein complex oligomerization"/>
    <property type="evidence" value="ECO:0007669"/>
    <property type="project" value="InterPro"/>
</dbReference>
<dbReference type="InterPro" id="IPR009073">
    <property type="entry name" value="HscB_oligo_C"/>
</dbReference>
<evidence type="ECO:0000256" key="3">
    <source>
        <dbReference type="ARBA" id="ARBA00025596"/>
    </source>
</evidence>
<dbReference type="InterPro" id="IPR036869">
    <property type="entry name" value="J_dom_sf"/>
</dbReference>
<dbReference type="PANTHER" id="PTHR14021:SF15">
    <property type="entry name" value="IRON-SULFUR CLUSTER CO-CHAPERONE PROTEIN HSCB"/>
    <property type="match status" value="1"/>
</dbReference>
<dbReference type="Gene3D" id="1.20.1280.20">
    <property type="entry name" value="HscB, C-terminal domain"/>
    <property type="match status" value="1"/>
</dbReference>
<dbReference type="PROSITE" id="PS50076">
    <property type="entry name" value="DNAJ_2"/>
    <property type="match status" value="1"/>
</dbReference>
<evidence type="ECO:0000256" key="1">
    <source>
        <dbReference type="ARBA" id="ARBA00010476"/>
    </source>
</evidence>
<name>A0A2A4XFM8_9GAMM</name>
<evidence type="ECO:0000256" key="4">
    <source>
        <dbReference type="HAMAP-Rule" id="MF_00682"/>
    </source>
</evidence>
<keyword evidence="2 4" id="KW-0143">Chaperone</keyword>
<comment type="subunit">
    <text evidence="4">Interacts with HscA and stimulates its ATPase activity.</text>
</comment>
<sequence>MQSLKSNYFQLFNLPQSCEIDQEALNDEYRKQQGEVHPDRFANAEEHEKLRALQLSSYLNEAYETIKSPLRRAAYLLALHDIDVEKVDQNDLSMDLLLEQIQLREKLDELPKDESALADLDMLRAEVISKLERQENRFAEFFVVANYEDAKKVYHELQFLNKLRNEIDAGEELRLGY</sequence>
<dbReference type="InterPro" id="IPR001623">
    <property type="entry name" value="DnaJ_domain"/>
</dbReference>
<dbReference type="SUPFAM" id="SSF47144">
    <property type="entry name" value="HSC20 (HSCB), C-terminal oligomerisation domain"/>
    <property type="match status" value="1"/>
</dbReference>
<comment type="caution">
    <text evidence="6">The sequence shown here is derived from an EMBL/GenBank/DDBJ whole genome shotgun (WGS) entry which is preliminary data.</text>
</comment>
<dbReference type="EMBL" id="NVUL01000005">
    <property type="protein sequence ID" value="PCI81423.1"/>
    <property type="molecule type" value="Genomic_DNA"/>
</dbReference>
<dbReference type="InterPro" id="IPR004640">
    <property type="entry name" value="HscB"/>
</dbReference>
<protein>
    <recommendedName>
        <fullName evidence="4">Co-chaperone protein HscB homolog</fullName>
    </recommendedName>
</protein>
<dbReference type="CDD" id="cd06257">
    <property type="entry name" value="DnaJ"/>
    <property type="match status" value="1"/>
</dbReference>
<dbReference type="AlphaFoldDB" id="A0A2A4XFM8"/>
<accession>A0A2A4XFM8</accession>
<dbReference type="InterPro" id="IPR036386">
    <property type="entry name" value="HscB_C_sf"/>
</dbReference>
<dbReference type="SUPFAM" id="SSF46565">
    <property type="entry name" value="Chaperone J-domain"/>
    <property type="match status" value="1"/>
</dbReference>
<dbReference type="PANTHER" id="PTHR14021">
    <property type="entry name" value="IRON-SULFUR CLUSTER CO-CHAPERONE PROTEIN HSCB"/>
    <property type="match status" value="1"/>
</dbReference>
<gene>
    <name evidence="4 6" type="primary">hscB</name>
    <name evidence="6" type="ORF">COB20_01900</name>
</gene>
<comment type="function">
    <text evidence="3 4">Co-chaperone involved in the maturation of iron-sulfur cluster-containing proteins. Seems to help targeting proteins to be folded toward HscA.</text>
</comment>
<evidence type="ECO:0000313" key="7">
    <source>
        <dbReference type="Proteomes" id="UP000218767"/>
    </source>
</evidence>
<evidence type="ECO:0000256" key="2">
    <source>
        <dbReference type="ARBA" id="ARBA00023186"/>
    </source>
</evidence>
<comment type="similarity">
    <text evidence="1 4">Belongs to the HscB family.</text>
</comment>
<dbReference type="Pfam" id="PF07743">
    <property type="entry name" value="HSCB_C"/>
    <property type="match status" value="1"/>
</dbReference>
<feature type="domain" description="J" evidence="5">
    <location>
        <begin position="7"/>
        <end position="79"/>
    </location>
</feature>
<evidence type="ECO:0000259" key="5">
    <source>
        <dbReference type="PROSITE" id="PS50076"/>
    </source>
</evidence>
<dbReference type="GO" id="GO:0044571">
    <property type="term" value="P:[2Fe-2S] cluster assembly"/>
    <property type="evidence" value="ECO:0007669"/>
    <property type="project" value="InterPro"/>
</dbReference>
<dbReference type="Gene3D" id="1.10.287.110">
    <property type="entry name" value="DnaJ domain"/>
    <property type="match status" value="1"/>
</dbReference>
<organism evidence="6 7">
    <name type="scientific">SAR86 cluster bacterium</name>
    <dbReference type="NCBI Taxonomy" id="2030880"/>
    <lineage>
        <taxon>Bacteria</taxon>
        <taxon>Pseudomonadati</taxon>
        <taxon>Pseudomonadota</taxon>
        <taxon>Gammaproteobacteria</taxon>
        <taxon>SAR86 cluster</taxon>
    </lineage>
</organism>
<dbReference type="SMART" id="SM00271">
    <property type="entry name" value="DnaJ"/>
    <property type="match status" value="1"/>
</dbReference>